<sequence>MSGVGATNSLKPYSWPLTDILVSGESQTTSLNSPHSCHVGRPSQGASAVQNNLPGAAINFHVPFRNDSSYQQVLNPASRSGTLHGSGYERAVMSVDLSRRHMQSEEATTNEVNPSLSTVQLRGGAAHRQNGRFNWLRKARSVDRGLDKDRAGSTSPPVTYRGKRIGSPHLISPLHVLPPASRFVKKPKETSPSIAVESPPKKSFTINSDQSPRISRRDYSANTKVLPLPPPAALLATPSRPATSNPFAGIYGNPYLLRAGPSSPPVDYSAAKSLITRPSALDGSQTGYGQVAVPQNRRPLHEHNEVAEHVNKPQVPDVKLTTHKAGVDRKWDPLPALPNERAVPEPISKETQTREEAADDEPLDTDEVLNSLRPERLGLYHVSRVERPIDAPVSADHDSTVGNTQPAQAATLAPEVAHGNDDHSIRTRDWDLQSCDTDDLGVDIQLEKQRELAKRAQKRRLPRGQQRQENVRDNNDSLNGLPEEDAPTPESIFYSNLIDIVRDYQEQLESVIQRAYEAGEMSEDHWLREKWRHKTGLDRKLQTAEQISGYRILTAENDIKEAIKQPAGYAIYSSLLRLRDPETWHRIFEPVSVQPPLTPGTTISSHPNAKENSLRWLARKTGRALRFMLAVPDDPELKTHSSRHPPTNIVTYQPPVGVLGPNISVRPQHVDRSGSSNPTVPFPRNPAPIRSEPRPSTHTERPSKVSNETIRVNDNTMFTGTTLASPLNGRFVRAPRSRGYEQSGFVTVLNPTSHSATGEKMTKRRSTGKPKRSRVRDGESTVTAWPEAAC</sequence>
<proteinExistence type="predicted"/>
<reference evidence="1" key="1">
    <citation type="submission" date="2022-11" db="EMBL/GenBank/DDBJ databases">
        <title>Genome Sequence of Boeremia exigua.</title>
        <authorList>
            <person name="Buettner E."/>
        </authorList>
    </citation>
    <scope>NUCLEOTIDE SEQUENCE</scope>
    <source>
        <strain evidence="1">CU02</strain>
    </source>
</reference>
<name>A0ACC2I7A8_9PLEO</name>
<evidence type="ECO:0000313" key="1">
    <source>
        <dbReference type="EMBL" id="KAJ8111031.1"/>
    </source>
</evidence>
<gene>
    <name evidence="1" type="ORF">OPT61_g6270</name>
</gene>
<keyword evidence="2" id="KW-1185">Reference proteome</keyword>
<dbReference type="Proteomes" id="UP001153331">
    <property type="component" value="Unassembled WGS sequence"/>
</dbReference>
<evidence type="ECO:0000313" key="2">
    <source>
        <dbReference type="Proteomes" id="UP001153331"/>
    </source>
</evidence>
<dbReference type="EMBL" id="JAPHNI010000443">
    <property type="protein sequence ID" value="KAJ8111031.1"/>
    <property type="molecule type" value="Genomic_DNA"/>
</dbReference>
<protein>
    <submittedName>
        <fullName evidence="1">Uncharacterized protein</fullName>
    </submittedName>
</protein>
<accession>A0ACC2I7A8</accession>
<comment type="caution">
    <text evidence="1">The sequence shown here is derived from an EMBL/GenBank/DDBJ whole genome shotgun (WGS) entry which is preliminary data.</text>
</comment>
<organism evidence="1 2">
    <name type="scientific">Boeremia exigua</name>
    <dbReference type="NCBI Taxonomy" id="749465"/>
    <lineage>
        <taxon>Eukaryota</taxon>
        <taxon>Fungi</taxon>
        <taxon>Dikarya</taxon>
        <taxon>Ascomycota</taxon>
        <taxon>Pezizomycotina</taxon>
        <taxon>Dothideomycetes</taxon>
        <taxon>Pleosporomycetidae</taxon>
        <taxon>Pleosporales</taxon>
        <taxon>Pleosporineae</taxon>
        <taxon>Didymellaceae</taxon>
        <taxon>Boeremia</taxon>
    </lineage>
</organism>